<feature type="transmembrane region" description="Helical" evidence="6">
    <location>
        <begin position="410"/>
        <end position="426"/>
    </location>
</feature>
<accession>A0A845QFE4</accession>
<evidence type="ECO:0000313" key="7">
    <source>
        <dbReference type="EMBL" id="NBH60572.1"/>
    </source>
</evidence>
<reference evidence="7 8" key="1">
    <citation type="submission" date="2018-08" db="EMBL/GenBank/DDBJ databases">
        <title>Murine metabolic-syndrome-specific gut microbial biobank.</title>
        <authorList>
            <person name="Liu C."/>
        </authorList>
    </citation>
    <scope>NUCLEOTIDE SEQUENCE [LARGE SCALE GENOMIC DNA]</scope>
    <source>
        <strain evidence="7 8">28</strain>
    </source>
</reference>
<dbReference type="Proteomes" id="UP000446866">
    <property type="component" value="Unassembled WGS sequence"/>
</dbReference>
<keyword evidence="3 6" id="KW-0812">Transmembrane</keyword>
<proteinExistence type="predicted"/>
<sequence>MMYTVSSSLIYIGISRSVSMTFGKVKQNIMVLAVSNLIIGLIEFIFNIYLTRILGAEGLGLLSLIAPINCLFLSFMTEGIVVTMSKISAKNQHFAAYTEMNQSVKIATCASFFWSVFLVGIVLITAKPIASGFLGDSKLVYPILATCPLMILMSISNITKGHFLGLTKIRIPSAINISEKILRFPILYLLIRFCLNRFDFPAVTLVYLCYAIGEMQSVLLLLLYYKKTKPKVKTPMPTRKEISNVLLSLAKGAAPICLTQCLLEGVNAFSSVIVKLRLCTCGYPTSEALSLLGQYKGMVFPLINYPMILVGAVCSIVVPKISTMAAAGKEKFVGRLITRTLALSFFIGILTCAVFFFFADSMGQFFYKQDNLGLMIRLAGLLAPLLYMTASTTSLLIGIGCEGQSFRNSLFQQLLLLIFLIIFTGIPALNIYGYLIAIALSNIILLSKNLHALRLHKKEHDLP</sequence>
<feature type="transmembrane region" description="Helical" evidence="6">
    <location>
        <begin position="298"/>
        <end position="319"/>
    </location>
</feature>
<feature type="transmembrane region" description="Helical" evidence="6">
    <location>
        <begin position="340"/>
        <end position="358"/>
    </location>
</feature>
<dbReference type="AlphaFoldDB" id="A0A845QFE4"/>
<evidence type="ECO:0000256" key="5">
    <source>
        <dbReference type="ARBA" id="ARBA00023136"/>
    </source>
</evidence>
<dbReference type="EMBL" id="QXWK01000003">
    <property type="protein sequence ID" value="NBH60572.1"/>
    <property type="molecule type" value="Genomic_DNA"/>
</dbReference>
<comment type="caution">
    <text evidence="7">The sequence shown here is derived from an EMBL/GenBank/DDBJ whole genome shotgun (WGS) entry which is preliminary data.</text>
</comment>
<dbReference type="InterPro" id="IPR002797">
    <property type="entry name" value="Polysacc_synth"/>
</dbReference>
<feature type="transmembrane region" description="Helical" evidence="6">
    <location>
        <begin position="29"/>
        <end position="49"/>
    </location>
</feature>
<keyword evidence="8" id="KW-1185">Reference proteome</keyword>
<feature type="transmembrane region" description="Helical" evidence="6">
    <location>
        <begin position="204"/>
        <end position="225"/>
    </location>
</feature>
<keyword evidence="5 6" id="KW-0472">Membrane</keyword>
<evidence type="ECO:0000256" key="1">
    <source>
        <dbReference type="ARBA" id="ARBA00004651"/>
    </source>
</evidence>
<protein>
    <recommendedName>
        <fullName evidence="9">Polysaccharide biosynthesis protein C-terminal domain-containing protein</fullName>
    </recommendedName>
</protein>
<evidence type="ECO:0000256" key="2">
    <source>
        <dbReference type="ARBA" id="ARBA00022475"/>
    </source>
</evidence>
<dbReference type="Pfam" id="PF01943">
    <property type="entry name" value="Polysacc_synt"/>
    <property type="match status" value="1"/>
</dbReference>
<evidence type="ECO:0000313" key="8">
    <source>
        <dbReference type="Proteomes" id="UP000446866"/>
    </source>
</evidence>
<evidence type="ECO:0000256" key="4">
    <source>
        <dbReference type="ARBA" id="ARBA00022989"/>
    </source>
</evidence>
<keyword evidence="4 6" id="KW-1133">Transmembrane helix</keyword>
<gene>
    <name evidence="7" type="ORF">D0435_02650</name>
</gene>
<name>A0A845QFE4_9FIRM</name>
<feature type="transmembrane region" description="Helical" evidence="6">
    <location>
        <begin position="378"/>
        <end position="398"/>
    </location>
</feature>
<dbReference type="InterPro" id="IPR050833">
    <property type="entry name" value="Poly_Biosynth_Transport"/>
</dbReference>
<keyword evidence="2" id="KW-1003">Cell membrane</keyword>
<feature type="transmembrane region" description="Helical" evidence="6">
    <location>
        <begin position="61"/>
        <end position="85"/>
    </location>
</feature>
<evidence type="ECO:0008006" key="9">
    <source>
        <dbReference type="Google" id="ProtNLM"/>
    </source>
</evidence>
<dbReference type="PANTHER" id="PTHR30250:SF21">
    <property type="entry name" value="LIPID II FLIPPASE MURJ"/>
    <property type="match status" value="1"/>
</dbReference>
<dbReference type="PANTHER" id="PTHR30250">
    <property type="entry name" value="PST FAMILY PREDICTED COLANIC ACID TRANSPORTER"/>
    <property type="match status" value="1"/>
</dbReference>
<comment type="subcellular location">
    <subcellularLocation>
        <location evidence="1">Cell membrane</location>
        <topology evidence="1">Multi-pass membrane protein</topology>
    </subcellularLocation>
</comment>
<evidence type="ECO:0000256" key="3">
    <source>
        <dbReference type="ARBA" id="ARBA00022692"/>
    </source>
</evidence>
<evidence type="ECO:0000256" key="6">
    <source>
        <dbReference type="SAM" id="Phobius"/>
    </source>
</evidence>
<organism evidence="7 8">
    <name type="scientific">Anaerotruncus colihominis</name>
    <dbReference type="NCBI Taxonomy" id="169435"/>
    <lineage>
        <taxon>Bacteria</taxon>
        <taxon>Bacillati</taxon>
        <taxon>Bacillota</taxon>
        <taxon>Clostridia</taxon>
        <taxon>Eubacteriales</taxon>
        <taxon>Oscillospiraceae</taxon>
        <taxon>Anaerotruncus</taxon>
    </lineage>
</organism>
<dbReference type="GO" id="GO:0005886">
    <property type="term" value="C:plasma membrane"/>
    <property type="evidence" value="ECO:0007669"/>
    <property type="project" value="UniProtKB-SubCell"/>
</dbReference>
<feature type="transmembrane region" description="Helical" evidence="6">
    <location>
        <begin position="139"/>
        <end position="159"/>
    </location>
</feature>
<feature type="transmembrane region" description="Helical" evidence="6">
    <location>
        <begin position="106"/>
        <end position="127"/>
    </location>
</feature>